<feature type="non-terminal residue" evidence="1">
    <location>
        <position position="105"/>
    </location>
</feature>
<sequence length="105" mass="11818">KRLKKLNPNRSIIKVGKLSSSPSSLSSSCCSISTIVLQFLLWRPLSSVTIIFVRRTIIFVVRTLRVSASNRRLPVVVPVFFVNEPYICRRGTLGLLFSHFEVKAA</sequence>
<organism evidence="1 2">
    <name type="scientific">Vigna mungo</name>
    <name type="common">Black gram</name>
    <name type="synonym">Phaseolus mungo</name>
    <dbReference type="NCBI Taxonomy" id="3915"/>
    <lineage>
        <taxon>Eukaryota</taxon>
        <taxon>Viridiplantae</taxon>
        <taxon>Streptophyta</taxon>
        <taxon>Embryophyta</taxon>
        <taxon>Tracheophyta</taxon>
        <taxon>Spermatophyta</taxon>
        <taxon>Magnoliopsida</taxon>
        <taxon>eudicotyledons</taxon>
        <taxon>Gunneridae</taxon>
        <taxon>Pentapetalae</taxon>
        <taxon>rosids</taxon>
        <taxon>fabids</taxon>
        <taxon>Fabales</taxon>
        <taxon>Fabaceae</taxon>
        <taxon>Papilionoideae</taxon>
        <taxon>50 kb inversion clade</taxon>
        <taxon>NPAAA clade</taxon>
        <taxon>indigoferoid/millettioid clade</taxon>
        <taxon>Phaseoleae</taxon>
        <taxon>Vigna</taxon>
    </lineage>
</organism>
<dbReference type="EMBL" id="CP144700">
    <property type="protein sequence ID" value="WVZ25791.1"/>
    <property type="molecule type" value="Genomic_DNA"/>
</dbReference>
<dbReference type="AlphaFoldDB" id="A0AAQ3PDA5"/>
<dbReference type="Proteomes" id="UP001374535">
    <property type="component" value="Chromosome 1"/>
</dbReference>
<gene>
    <name evidence="1" type="ORF">V8G54_004335</name>
</gene>
<keyword evidence="2" id="KW-1185">Reference proteome</keyword>
<protein>
    <submittedName>
        <fullName evidence="1">Uncharacterized protein</fullName>
    </submittedName>
</protein>
<proteinExistence type="predicted"/>
<evidence type="ECO:0000313" key="1">
    <source>
        <dbReference type="EMBL" id="WVZ25791.1"/>
    </source>
</evidence>
<accession>A0AAQ3PDA5</accession>
<name>A0AAQ3PDA5_VIGMU</name>
<reference evidence="1 2" key="1">
    <citation type="journal article" date="2023" name="Life. Sci Alliance">
        <title>Evolutionary insights into 3D genome organization and epigenetic landscape of Vigna mungo.</title>
        <authorList>
            <person name="Junaid A."/>
            <person name="Singh B."/>
            <person name="Bhatia S."/>
        </authorList>
    </citation>
    <scope>NUCLEOTIDE SEQUENCE [LARGE SCALE GENOMIC DNA]</scope>
    <source>
        <strain evidence="1">Urdbean</strain>
    </source>
</reference>
<evidence type="ECO:0000313" key="2">
    <source>
        <dbReference type="Proteomes" id="UP001374535"/>
    </source>
</evidence>